<proteinExistence type="predicted"/>
<sequence length="271" mass="28410">MQVSASIGPDGGRRRTAILATAMVHVAFVALLIWGAPRPSTRPTERPALTLFDLPRPLDPPPVPVTPPQVAARPVKRESAVLRPTAGGGSPRPMRAPMAEQAAPAAAAPARFDRVDRPASAAEFSTDLPLRAGMAASDGRAVGIASGRGTGGEGHGTGNGHGNGDGPGEGRLRFARAEWIEKPPQDLIDQAFPERARNGGVSGVAVLLCLVPTPGQPKSCSIAAERPRGSGFGPAALRLYRKFRIRPVMKGDEVYQAQVLVPVTFDVKKRP</sequence>
<evidence type="ECO:0000256" key="1">
    <source>
        <dbReference type="ARBA" id="ARBA00004167"/>
    </source>
</evidence>
<evidence type="ECO:0000259" key="7">
    <source>
        <dbReference type="Pfam" id="PF03544"/>
    </source>
</evidence>
<keyword evidence="2 6" id="KW-0812">Transmembrane</keyword>
<evidence type="ECO:0000313" key="8">
    <source>
        <dbReference type="EMBL" id="GAM01082.1"/>
    </source>
</evidence>
<dbReference type="NCBIfam" id="TIGR01352">
    <property type="entry name" value="tonB_Cterm"/>
    <property type="match status" value="1"/>
</dbReference>
<organism evidence="8 9">
    <name type="scientific">Sphingomonas parapaucimobilis NBRC 15100</name>
    <dbReference type="NCBI Taxonomy" id="1219049"/>
    <lineage>
        <taxon>Bacteria</taxon>
        <taxon>Pseudomonadati</taxon>
        <taxon>Pseudomonadota</taxon>
        <taxon>Alphaproteobacteria</taxon>
        <taxon>Sphingomonadales</taxon>
        <taxon>Sphingomonadaceae</taxon>
        <taxon>Sphingomonas</taxon>
    </lineage>
</organism>
<feature type="region of interest" description="Disordered" evidence="5">
    <location>
        <begin position="144"/>
        <end position="170"/>
    </location>
</feature>
<reference evidence="8 9" key="1">
    <citation type="submission" date="2014-11" db="EMBL/GenBank/DDBJ databases">
        <title>Whole genome shotgun sequence of Sphingomonas parapaucimobilis NBRC 15100.</title>
        <authorList>
            <person name="Katano-Makiyama Y."/>
            <person name="Hosoyama A."/>
            <person name="Hashimoto M."/>
            <person name="Hosoyama Y."/>
            <person name="Noguchi M."/>
            <person name="Numata M."/>
            <person name="Tsuchikane K."/>
            <person name="Hirakata S."/>
            <person name="Uohara A."/>
            <person name="Shimodaira J."/>
            <person name="Ohji S."/>
            <person name="Ichikawa N."/>
            <person name="Kimura A."/>
            <person name="Yamazoe A."/>
            <person name="Fujita N."/>
        </authorList>
    </citation>
    <scope>NUCLEOTIDE SEQUENCE [LARGE SCALE GENOMIC DNA]</scope>
    <source>
        <strain evidence="8 9">NBRC 15100</strain>
    </source>
</reference>
<accession>A0A0A1W7A7</accession>
<dbReference type="AlphaFoldDB" id="A0A0A1W7A7"/>
<evidence type="ECO:0000256" key="5">
    <source>
        <dbReference type="SAM" id="MobiDB-lite"/>
    </source>
</evidence>
<dbReference type="GO" id="GO:0055085">
    <property type="term" value="P:transmembrane transport"/>
    <property type="evidence" value="ECO:0007669"/>
    <property type="project" value="InterPro"/>
</dbReference>
<keyword evidence="9" id="KW-1185">Reference proteome</keyword>
<dbReference type="eggNOG" id="COG0810">
    <property type="taxonomic scope" value="Bacteria"/>
</dbReference>
<dbReference type="SUPFAM" id="SSF74653">
    <property type="entry name" value="TolA/TonB C-terminal domain"/>
    <property type="match status" value="1"/>
</dbReference>
<comment type="subcellular location">
    <subcellularLocation>
        <location evidence="1">Membrane</location>
        <topology evidence="1">Single-pass membrane protein</topology>
    </subcellularLocation>
</comment>
<dbReference type="InterPro" id="IPR037682">
    <property type="entry name" value="TonB_C"/>
</dbReference>
<keyword evidence="4 6" id="KW-0472">Membrane</keyword>
<gene>
    <name evidence="8" type="ORF">SP5_045_00010</name>
</gene>
<feature type="domain" description="TonB C-terminal" evidence="7">
    <location>
        <begin position="191"/>
        <end position="266"/>
    </location>
</feature>
<evidence type="ECO:0000313" key="9">
    <source>
        <dbReference type="Proteomes" id="UP000032305"/>
    </source>
</evidence>
<name>A0A0A1W7A7_9SPHN</name>
<dbReference type="Pfam" id="PF03544">
    <property type="entry name" value="TonB_C"/>
    <property type="match status" value="1"/>
</dbReference>
<dbReference type="Gene3D" id="3.30.1150.10">
    <property type="match status" value="1"/>
</dbReference>
<evidence type="ECO:0000256" key="4">
    <source>
        <dbReference type="ARBA" id="ARBA00023136"/>
    </source>
</evidence>
<keyword evidence="3 6" id="KW-1133">Transmembrane helix</keyword>
<dbReference type="GO" id="GO:0016020">
    <property type="term" value="C:membrane"/>
    <property type="evidence" value="ECO:0007669"/>
    <property type="project" value="UniProtKB-SubCell"/>
</dbReference>
<comment type="caution">
    <text evidence="8">The sequence shown here is derived from an EMBL/GenBank/DDBJ whole genome shotgun (WGS) entry which is preliminary data.</text>
</comment>
<dbReference type="EMBL" id="BBPI01000045">
    <property type="protein sequence ID" value="GAM01082.1"/>
    <property type="molecule type" value="Genomic_DNA"/>
</dbReference>
<protein>
    <recommendedName>
        <fullName evidence="7">TonB C-terminal domain-containing protein</fullName>
    </recommendedName>
</protein>
<evidence type="ECO:0000256" key="2">
    <source>
        <dbReference type="ARBA" id="ARBA00022692"/>
    </source>
</evidence>
<evidence type="ECO:0000256" key="6">
    <source>
        <dbReference type="SAM" id="Phobius"/>
    </source>
</evidence>
<feature type="transmembrane region" description="Helical" evidence="6">
    <location>
        <begin position="16"/>
        <end position="36"/>
    </location>
</feature>
<evidence type="ECO:0000256" key="3">
    <source>
        <dbReference type="ARBA" id="ARBA00022989"/>
    </source>
</evidence>
<feature type="compositionally biased region" description="Gly residues" evidence="5">
    <location>
        <begin position="146"/>
        <end position="167"/>
    </location>
</feature>
<dbReference type="RefSeq" id="WP_052811473.1">
    <property type="nucleotide sequence ID" value="NZ_BBPI01000045.1"/>
</dbReference>
<dbReference type="Proteomes" id="UP000032305">
    <property type="component" value="Unassembled WGS sequence"/>
</dbReference>
<dbReference type="OrthoDB" id="7585906at2"/>
<dbReference type="InterPro" id="IPR006260">
    <property type="entry name" value="TonB/TolA_C"/>
</dbReference>